<keyword evidence="3" id="KW-1185">Reference proteome</keyword>
<name>A0AAV7SGA7_PLEWA</name>
<evidence type="ECO:0000313" key="3">
    <source>
        <dbReference type="Proteomes" id="UP001066276"/>
    </source>
</evidence>
<feature type="compositionally biased region" description="Pro residues" evidence="1">
    <location>
        <begin position="57"/>
        <end position="66"/>
    </location>
</feature>
<protein>
    <submittedName>
        <fullName evidence="2">Uncharacterized protein</fullName>
    </submittedName>
</protein>
<dbReference type="EMBL" id="JANPWB010000008">
    <property type="protein sequence ID" value="KAJ1163053.1"/>
    <property type="molecule type" value="Genomic_DNA"/>
</dbReference>
<proteinExistence type="predicted"/>
<organism evidence="2 3">
    <name type="scientific">Pleurodeles waltl</name>
    <name type="common">Iberian ribbed newt</name>
    <dbReference type="NCBI Taxonomy" id="8319"/>
    <lineage>
        <taxon>Eukaryota</taxon>
        <taxon>Metazoa</taxon>
        <taxon>Chordata</taxon>
        <taxon>Craniata</taxon>
        <taxon>Vertebrata</taxon>
        <taxon>Euteleostomi</taxon>
        <taxon>Amphibia</taxon>
        <taxon>Batrachia</taxon>
        <taxon>Caudata</taxon>
        <taxon>Salamandroidea</taxon>
        <taxon>Salamandridae</taxon>
        <taxon>Pleurodelinae</taxon>
        <taxon>Pleurodeles</taxon>
    </lineage>
</organism>
<evidence type="ECO:0000313" key="2">
    <source>
        <dbReference type="EMBL" id="KAJ1163053.1"/>
    </source>
</evidence>
<comment type="caution">
    <text evidence="2">The sequence shown here is derived from an EMBL/GenBank/DDBJ whole genome shotgun (WGS) entry which is preliminary data.</text>
</comment>
<sequence>MYLGSPLHWPRLRRAVPARLRPKPPHGIAGDSGTVRKKVCVLKARATYAKAERLDSPSPPCKPHPGGPLRRWSAREAAGKVTSQEGAGGEGAELAATAERLPGPQAHAMQIRSAVPE</sequence>
<feature type="region of interest" description="Disordered" evidence="1">
    <location>
        <begin position="49"/>
        <end position="117"/>
    </location>
</feature>
<dbReference type="Proteomes" id="UP001066276">
    <property type="component" value="Chromosome 4_2"/>
</dbReference>
<dbReference type="AlphaFoldDB" id="A0AAV7SGA7"/>
<gene>
    <name evidence="2" type="ORF">NDU88_003516</name>
</gene>
<evidence type="ECO:0000256" key="1">
    <source>
        <dbReference type="SAM" id="MobiDB-lite"/>
    </source>
</evidence>
<accession>A0AAV7SGA7</accession>
<reference evidence="2" key="1">
    <citation type="journal article" date="2022" name="bioRxiv">
        <title>Sequencing and chromosome-scale assembly of the giantPleurodeles waltlgenome.</title>
        <authorList>
            <person name="Brown T."/>
            <person name="Elewa A."/>
            <person name="Iarovenko S."/>
            <person name="Subramanian E."/>
            <person name="Araus A.J."/>
            <person name="Petzold A."/>
            <person name="Susuki M."/>
            <person name="Suzuki K.-i.T."/>
            <person name="Hayashi T."/>
            <person name="Toyoda A."/>
            <person name="Oliveira C."/>
            <person name="Osipova E."/>
            <person name="Leigh N.D."/>
            <person name="Simon A."/>
            <person name="Yun M.H."/>
        </authorList>
    </citation>
    <scope>NUCLEOTIDE SEQUENCE</scope>
    <source>
        <strain evidence="2">20211129_DDA</strain>
        <tissue evidence="2">Liver</tissue>
    </source>
</reference>